<feature type="domain" description="ABC transporter" evidence="7">
    <location>
        <begin position="2"/>
        <end position="215"/>
    </location>
</feature>
<comment type="caution">
    <text evidence="8">The sequence shown here is derived from an EMBL/GenBank/DDBJ whole genome shotgun (WGS) entry which is preliminary data.</text>
</comment>
<evidence type="ECO:0000256" key="4">
    <source>
        <dbReference type="ARBA" id="ARBA00022840"/>
    </source>
</evidence>
<sequence length="218" mass="24317">MLSVNGLSCTRDERVLFDELQFSVTSGELVQIEGRNGAGKTTLLRIIAGLGQPDAGDVYWHDNKIVHVREEYHSQMLFLGHQTGVKRELTAYENLAFFQAMHEHRHSEALTGQAKVQGEDAIWQALAHVGLAGREDVPAGQLSAGQQRRVALARLWLSNHPLWILDEPLTAIDKHGVKVLEQLFVSHTERGGTVLLTTHQDMFSSQNRLRKITLGQAL</sequence>
<keyword evidence="2" id="KW-0547">Nucleotide-binding</keyword>
<dbReference type="STRING" id="1654360.EA58_02510"/>
<organism evidence="8 9">
    <name type="scientific">Photobacterium galatheae</name>
    <dbReference type="NCBI Taxonomy" id="1654360"/>
    <lineage>
        <taxon>Bacteria</taxon>
        <taxon>Pseudomonadati</taxon>
        <taxon>Pseudomonadota</taxon>
        <taxon>Gammaproteobacteria</taxon>
        <taxon>Vibrionales</taxon>
        <taxon>Vibrionaceae</taxon>
        <taxon>Photobacterium</taxon>
    </lineage>
</organism>
<dbReference type="PANTHER" id="PTHR43499:SF1">
    <property type="entry name" value="ABC TRANSPORTER I FAMILY MEMBER 1"/>
    <property type="match status" value="1"/>
</dbReference>
<keyword evidence="6" id="KW-0472">Membrane</keyword>
<dbReference type="InterPro" id="IPR003439">
    <property type="entry name" value="ABC_transporter-like_ATP-bd"/>
</dbReference>
<dbReference type="CDD" id="cd03231">
    <property type="entry name" value="ABC_CcmA_heme_exporter"/>
    <property type="match status" value="1"/>
</dbReference>
<gene>
    <name evidence="8" type="ORF">EA58_02510</name>
</gene>
<dbReference type="EMBL" id="JMIB01000004">
    <property type="protein sequence ID" value="KDM93080.1"/>
    <property type="molecule type" value="Genomic_DNA"/>
</dbReference>
<accession>A0A066RRL4</accession>
<dbReference type="InterPro" id="IPR027417">
    <property type="entry name" value="P-loop_NTPase"/>
</dbReference>
<keyword evidence="1" id="KW-0813">Transport</keyword>
<dbReference type="InterPro" id="IPR005895">
    <property type="entry name" value="ABC_transptr_haem_export_CcmA"/>
</dbReference>
<dbReference type="OrthoDB" id="9800654at2"/>
<dbReference type="NCBIfam" id="NF010061">
    <property type="entry name" value="PRK13538.1"/>
    <property type="match status" value="1"/>
</dbReference>
<evidence type="ECO:0000256" key="1">
    <source>
        <dbReference type="ARBA" id="ARBA00022448"/>
    </source>
</evidence>
<evidence type="ECO:0000256" key="5">
    <source>
        <dbReference type="ARBA" id="ARBA00022967"/>
    </source>
</evidence>
<evidence type="ECO:0000313" key="8">
    <source>
        <dbReference type="EMBL" id="KDM93080.1"/>
    </source>
</evidence>
<dbReference type="InterPro" id="IPR017871">
    <property type="entry name" value="ABC_transporter-like_CS"/>
</dbReference>
<dbReference type="NCBIfam" id="TIGR01189">
    <property type="entry name" value="ccmA"/>
    <property type="match status" value="1"/>
</dbReference>
<dbReference type="Gene3D" id="3.40.50.300">
    <property type="entry name" value="P-loop containing nucleotide triphosphate hydrolases"/>
    <property type="match status" value="1"/>
</dbReference>
<dbReference type="SMART" id="SM00382">
    <property type="entry name" value="AAA"/>
    <property type="match status" value="1"/>
</dbReference>
<dbReference type="Pfam" id="PF00005">
    <property type="entry name" value="ABC_tran"/>
    <property type="match status" value="1"/>
</dbReference>
<proteinExistence type="predicted"/>
<dbReference type="AlphaFoldDB" id="A0A066RRL4"/>
<dbReference type="GO" id="GO:0022857">
    <property type="term" value="F:transmembrane transporter activity"/>
    <property type="evidence" value="ECO:0007669"/>
    <property type="project" value="InterPro"/>
</dbReference>
<keyword evidence="4" id="KW-0067">ATP-binding</keyword>
<dbReference type="RefSeq" id="WP_036748527.1">
    <property type="nucleotide sequence ID" value="NZ_JAGSGC010000002.1"/>
</dbReference>
<keyword evidence="3" id="KW-0201">Cytochrome c-type biogenesis</keyword>
<evidence type="ECO:0000256" key="3">
    <source>
        <dbReference type="ARBA" id="ARBA00022748"/>
    </source>
</evidence>
<reference evidence="8 9" key="1">
    <citation type="submission" date="2014-04" db="EMBL/GenBank/DDBJ databases">
        <title>Draft genome sequence of Photobacterium halotolerans S2753: a solonamide, ngercheumicin and holomycin producer.</title>
        <authorList>
            <person name="Machado H.R."/>
            <person name="Gram L."/>
        </authorList>
    </citation>
    <scope>NUCLEOTIDE SEQUENCE [LARGE SCALE GENOMIC DNA]</scope>
    <source>
        <strain evidence="8 9">S2753</strain>
    </source>
</reference>
<dbReference type="GO" id="GO:0016887">
    <property type="term" value="F:ATP hydrolysis activity"/>
    <property type="evidence" value="ECO:0007669"/>
    <property type="project" value="InterPro"/>
</dbReference>
<name>A0A066RRL4_9GAMM</name>
<dbReference type="SUPFAM" id="SSF52540">
    <property type="entry name" value="P-loop containing nucleoside triphosphate hydrolases"/>
    <property type="match status" value="1"/>
</dbReference>
<dbReference type="GO" id="GO:0005524">
    <property type="term" value="F:ATP binding"/>
    <property type="evidence" value="ECO:0007669"/>
    <property type="project" value="UniProtKB-KW"/>
</dbReference>
<protein>
    <submittedName>
        <fullName evidence="8">Cytochrome C biogenesis protein CcmA</fullName>
    </submittedName>
</protein>
<dbReference type="PROSITE" id="PS50893">
    <property type="entry name" value="ABC_TRANSPORTER_2"/>
    <property type="match status" value="1"/>
</dbReference>
<evidence type="ECO:0000313" key="9">
    <source>
        <dbReference type="Proteomes" id="UP000027192"/>
    </source>
</evidence>
<keyword evidence="9" id="KW-1185">Reference proteome</keyword>
<dbReference type="PROSITE" id="PS00211">
    <property type="entry name" value="ABC_TRANSPORTER_1"/>
    <property type="match status" value="1"/>
</dbReference>
<dbReference type="GO" id="GO:0017004">
    <property type="term" value="P:cytochrome complex assembly"/>
    <property type="evidence" value="ECO:0007669"/>
    <property type="project" value="UniProtKB-KW"/>
</dbReference>
<evidence type="ECO:0000259" key="7">
    <source>
        <dbReference type="PROSITE" id="PS50893"/>
    </source>
</evidence>
<dbReference type="Proteomes" id="UP000027192">
    <property type="component" value="Unassembled WGS sequence"/>
</dbReference>
<keyword evidence="5" id="KW-1278">Translocase</keyword>
<evidence type="ECO:0000256" key="2">
    <source>
        <dbReference type="ARBA" id="ARBA00022741"/>
    </source>
</evidence>
<evidence type="ECO:0000256" key="6">
    <source>
        <dbReference type="ARBA" id="ARBA00023136"/>
    </source>
</evidence>
<dbReference type="InterPro" id="IPR003593">
    <property type="entry name" value="AAA+_ATPase"/>
</dbReference>
<dbReference type="PANTHER" id="PTHR43499">
    <property type="entry name" value="ABC TRANSPORTER I FAMILY MEMBER 1"/>
    <property type="match status" value="1"/>
</dbReference>